<dbReference type="InterPro" id="IPR011009">
    <property type="entry name" value="Kinase-like_dom_sf"/>
</dbReference>
<protein>
    <recommendedName>
        <fullName evidence="3">Aminoglycoside phosphotransferase domain-containing protein</fullName>
    </recommendedName>
</protein>
<dbReference type="KEGG" id="bgh:BDBG_16550"/>
<evidence type="ECO:0000313" key="4">
    <source>
        <dbReference type="EMBL" id="OAT06051.1"/>
    </source>
</evidence>
<dbReference type="InterPro" id="IPR011010">
    <property type="entry name" value="DNA_brk_join_enz"/>
</dbReference>
<dbReference type="InterPro" id="IPR021842">
    <property type="entry name" value="DUF3435"/>
</dbReference>
<feature type="region of interest" description="Disordered" evidence="2">
    <location>
        <begin position="23"/>
        <end position="65"/>
    </location>
</feature>
<proteinExistence type="predicted"/>
<dbReference type="OrthoDB" id="5327538at2759"/>
<dbReference type="Gene3D" id="1.10.443.10">
    <property type="entry name" value="Intergrase catalytic core"/>
    <property type="match status" value="1"/>
</dbReference>
<dbReference type="Pfam" id="PF01636">
    <property type="entry name" value="APH"/>
    <property type="match status" value="1"/>
</dbReference>
<gene>
    <name evidence="4" type="ORF">BDBG_16550</name>
</gene>
<evidence type="ECO:0000256" key="2">
    <source>
        <dbReference type="SAM" id="MobiDB-lite"/>
    </source>
</evidence>
<dbReference type="STRING" id="559298.A0A179UGC3"/>
<dbReference type="SUPFAM" id="SSF56349">
    <property type="entry name" value="DNA breaking-rejoining enzymes"/>
    <property type="match status" value="1"/>
</dbReference>
<dbReference type="Pfam" id="PF11917">
    <property type="entry name" value="DUF3435"/>
    <property type="match status" value="1"/>
</dbReference>
<dbReference type="InterPro" id="IPR013762">
    <property type="entry name" value="Integrase-like_cat_sf"/>
</dbReference>
<name>A0A179UGC3_BLAGS</name>
<dbReference type="GO" id="GO:0015074">
    <property type="term" value="P:DNA integration"/>
    <property type="evidence" value="ECO:0007669"/>
    <property type="project" value="InterPro"/>
</dbReference>
<dbReference type="PANTHER" id="PTHR37535:SF2">
    <property type="entry name" value="FINGER DOMAIN PROTEIN, PUTATIVE (AFU_ORTHOLOGUE AFUA_6G09300)-RELATED"/>
    <property type="match status" value="1"/>
</dbReference>
<accession>A0A179UGC3</accession>
<dbReference type="GO" id="GO:0003677">
    <property type="term" value="F:DNA binding"/>
    <property type="evidence" value="ECO:0007669"/>
    <property type="project" value="InterPro"/>
</dbReference>
<evidence type="ECO:0000256" key="1">
    <source>
        <dbReference type="ARBA" id="ARBA00023172"/>
    </source>
</evidence>
<evidence type="ECO:0000259" key="3">
    <source>
        <dbReference type="Pfam" id="PF01636"/>
    </source>
</evidence>
<reference evidence="5" key="1">
    <citation type="journal article" date="2015" name="PLoS Genet.">
        <title>The dynamic genome and transcriptome of the human fungal pathogen Blastomyces and close relative Emmonsia.</title>
        <authorList>
            <person name="Munoz J.F."/>
            <person name="Gauthier G.M."/>
            <person name="Desjardins C.A."/>
            <person name="Gallo J.E."/>
            <person name="Holder J."/>
            <person name="Sullivan T.D."/>
            <person name="Marty A.J."/>
            <person name="Carmen J.C."/>
            <person name="Chen Z."/>
            <person name="Ding L."/>
            <person name="Gujja S."/>
            <person name="Magrini V."/>
            <person name="Misas E."/>
            <person name="Mitreva M."/>
            <person name="Priest M."/>
            <person name="Saif S."/>
            <person name="Whiston E.A."/>
            <person name="Young S."/>
            <person name="Zeng Q."/>
            <person name="Goldman W.E."/>
            <person name="Mardis E.R."/>
            <person name="Taylor J.W."/>
            <person name="McEwen J.G."/>
            <person name="Clay O.K."/>
            <person name="Klein B.S."/>
            <person name="Cuomo C.A."/>
        </authorList>
    </citation>
    <scope>NUCLEOTIDE SEQUENCE [LARGE SCALE GENOMIC DNA]</scope>
    <source>
        <strain evidence="5">SLH14081</strain>
    </source>
</reference>
<dbReference type="EMBL" id="GG657450">
    <property type="protein sequence ID" value="OAT06051.1"/>
    <property type="molecule type" value="Genomic_DNA"/>
</dbReference>
<dbReference type="GO" id="GO:0006310">
    <property type="term" value="P:DNA recombination"/>
    <property type="evidence" value="ECO:0007669"/>
    <property type="project" value="UniProtKB-KW"/>
</dbReference>
<dbReference type="SUPFAM" id="SSF56112">
    <property type="entry name" value="Protein kinase-like (PK-like)"/>
    <property type="match status" value="1"/>
</dbReference>
<keyword evidence="1" id="KW-0233">DNA recombination</keyword>
<organism evidence="4 5">
    <name type="scientific">Blastomyces gilchristii (strain SLH14081)</name>
    <name type="common">Blastomyces dermatitidis</name>
    <dbReference type="NCBI Taxonomy" id="559298"/>
    <lineage>
        <taxon>Eukaryota</taxon>
        <taxon>Fungi</taxon>
        <taxon>Dikarya</taxon>
        <taxon>Ascomycota</taxon>
        <taxon>Pezizomycotina</taxon>
        <taxon>Eurotiomycetes</taxon>
        <taxon>Eurotiomycetidae</taxon>
        <taxon>Onygenales</taxon>
        <taxon>Ajellomycetaceae</taxon>
        <taxon>Blastomyces</taxon>
    </lineage>
</organism>
<feature type="domain" description="Aminoglycoside phosphotransferase" evidence="3">
    <location>
        <begin position="848"/>
        <end position="1095"/>
    </location>
</feature>
<dbReference type="PANTHER" id="PTHR37535">
    <property type="entry name" value="FLUG DOMAIN PROTEIN"/>
    <property type="match status" value="1"/>
</dbReference>
<sequence length="1283" mass="147998">MMMAGSTMDVCCEVSDSDPDYSDDGGLFSDCVDDYDTDVTGETSSDDSSNSEDSHEEWDDYKLPPPEHYAAEEANLDPSKLRERLYKDSTIYGKDRARDHWERFCEYMHRDVSHAYRTLSIQSLKAFFSWACDQRRGKDGRRRSGIKNISSLETFWKQYSQVYKEDNGNDIDPLIMKQAQDVINLVADEKKLSREKRLKATMYVEDLAEYLRVLLTTTDMHFLVGWERIQLILFCQLAGYTGHRPEALTQLRYRHLELSLVRDPASNLATLFIGLTGEFTKAYLGDKDANTFWLPEIIYDPTLVLSPHVFLLGLLFHAKAFKSPYIRCPEDLYDLGILDELNEQKIPLRDDLAENFLFCQVVREGEGVRIAHEIKATTASLRNRMKKCGEITGFEYPVGPYALRRAAGKEWNETDVSDSLQNLMLQHQKIDMYLKYYLDRNINVDVMKTFRDSSLDHCIDESRKALLKRICSMIQSIDPRRPWKLTPEQSKSVNEQPRILALSKRVTRLKKHVDRSAKWLGGGTGERYKQRFKMGRPGAERYRKKLNKHESTDDKHHRAVRRLRSEKQRARLQLKREMLERYREEQPLKDIAQQLSGKLIDEDVKDAMESELQRRIKAVNTIIAYTEPEGIRTPSWNERISAVVREVCTTSTAIDPARRSKKRSKICFLCLQNSNLLPADRVYSFKTPGDLTKHYQRRHLEKFQPMGCGICRVRLETLTALLIHAEVAHGTVTRAPKYRMPERPATHASTRVATLDQQHVLVVGSWILKMPSANQRPKIFRFARFNVDALCFLASRLRDGISCDCDASQAPVYGSLNWAISILFTDGVEWLLRSPLNENGAIPCPRTNSMLLESEAITLKYIRSHSSIAVPEVFAYSCSKENEIGVPYILMSKAPGCPLRLHWTHMSWNGKAKILRQLGSITLQLCQLKFDQIGSLFESVHGPVIKTCLTRGLLVHERHTLDLNRGPFTSTIDFYGALISALQDHASILPLNPRCFFAPFPLPEDYEDDAQFERSRDRWHDFVTLHSKIDGSDNRTDYMIVSDLLADMRKKWVRDTSFKEDSCHYSLHHPDISVNNIFVDEEYNITCVIDWAFCSSVPLSVAITEPGLPQSRNELSEQLREQFQRGFREAVYNASDVNPKRRALLCQVLQHSRPMWLLSHILNFDTVVDFSLLNELWVTVNSTGGQLLMEFKTRQAWDDYGKIHALLKRDDDYSRVAEKKHFDRRSQVDLTVARKLTLISQWSSRYSQPGSLALRAESPAFKANRTLWKWIDRSLADLQAMYH</sequence>
<dbReference type="GeneID" id="8510156"/>
<dbReference type="Proteomes" id="UP000002038">
    <property type="component" value="Unassembled WGS sequence"/>
</dbReference>
<evidence type="ECO:0000313" key="5">
    <source>
        <dbReference type="Proteomes" id="UP000002038"/>
    </source>
</evidence>
<dbReference type="RefSeq" id="XP_031577021.1">
    <property type="nucleotide sequence ID" value="XM_031724482.1"/>
</dbReference>
<keyword evidence="5" id="KW-1185">Reference proteome</keyword>
<dbReference type="InterPro" id="IPR002575">
    <property type="entry name" value="Aminoglycoside_PTrfase"/>
</dbReference>
<dbReference type="VEuPathDB" id="FungiDB:BDBG_16550"/>